<dbReference type="SUPFAM" id="SSF53098">
    <property type="entry name" value="Ribonuclease H-like"/>
    <property type="match status" value="1"/>
</dbReference>
<dbReference type="Proteomes" id="UP000267029">
    <property type="component" value="Unassembled WGS sequence"/>
</dbReference>
<gene>
    <name evidence="2" type="ORF">MCOS_LOCUS2663</name>
</gene>
<evidence type="ECO:0008006" key="4">
    <source>
        <dbReference type="Google" id="ProtNLM"/>
    </source>
</evidence>
<evidence type="ECO:0000313" key="3">
    <source>
        <dbReference type="Proteomes" id="UP000267029"/>
    </source>
</evidence>
<keyword evidence="3" id="KW-1185">Reference proteome</keyword>
<dbReference type="OrthoDB" id="10062030at2759"/>
<evidence type="ECO:0000256" key="1">
    <source>
        <dbReference type="SAM" id="MobiDB-lite"/>
    </source>
</evidence>
<dbReference type="InterPro" id="IPR036397">
    <property type="entry name" value="RNaseH_sf"/>
</dbReference>
<dbReference type="EMBL" id="UXSR01000468">
    <property type="protein sequence ID" value="VDD76660.1"/>
    <property type="molecule type" value="Genomic_DNA"/>
</dbReference>
<feature type="compositionally biased region" description="Basic and acidic residues" evidence="1">
    <location>
        <begin position="93"/>
        <end position="109"/>
    </location>
</feature>
<proteinExistence type="predicted"/>
<feature type="region of interest" description="Disordered" evidence="1">
    <location>
        <begin position="79"/>
        <end position="114"/>
    </location>
</feature>
<feature type="region of interest" description="Disordered" evidence="1">
    <location>
        <begin position="258"/>
        <end position="284"/>
    </location>
</feature>
<accession>A0A0R3U768</accession>
<dbReference type="AlphaFoldDB" id="A0A0R3U768"/>
<dbReference type="GO" id="GO:0003676">
    <property type="term" value="F:nucleic acid binding"/>
    <property type="evidence" value="ECO:0007669"/>
    <property type="project" value="InterPro"/>
</dbReference>
<sequence>MRGLAASARRIAAMTGCSADTPYEKLLDKLSQLFAEKAEHSQLKILRRRYRAGERSLMVAIVINGLPAKISKPHAGLLPQSINSVKPNSVDRGQTDLKDRDLEDPKDNGRGNLAAEKVLRRLQGNGQAKRTNRTLKILLRLHLDKHARNQWDDALPACLLAYRSAVHFPTGLTPAAMTVRHELRRPADIVVPPPRETDYVGPSEYFAGVRRQLRRSFDSVRHFGVSPLVEGEKHSMVATSCDGEYDFRLCGVPRALNDAPGTEGQSVERTTAESNNQDKNIYRP</sequence>
<evidence type="ECO:0000313" key="2">
    <source>
        <dbReference type="EMBL" id="VDD76660.1"/>
    </source>
</evidence>
<protein>
    <recommendedName>
        <fullName evidence="4">Integrase catalytic domain-containing protein</fullName>
    </recommendedName>
</protein>
<organism evidence="2 3">
    <name type="scientific">Mesocestoides corti</name>
    <name type="common">Flatworm</name>
    <dbReference type="NCBI Taxonomy" id="53468"/>
    <lineage>
        <taxon>Eukaryota</taxon>
        <taxon>Metazoa</taxon>
        <taxon>Spiralia</taxon>
        <taxon>Lophotrochozoa</taxon>
        <taxon>Platyhelminthes</taxon>
        <taxon>Cestoda</taxon>
        <taxon>Eucestoda</taxon>
        <taxon>Cyclophyllidea</taxon>
        <taxon>Mesocestoididae</taxon>
        <taxon>Mesocestoides</taxon>
    </lineage>
</organism>
<feature type="compositionally biased region" description="Polar residues" evidence="1">
    <location>
        <begin position="263"/>
        <end position="284"/>
    </location>
</feature>
<dbReference type="InterPro" id="IPR012337">
    <property type="entry name" value="RNaseH-like_sf"/>
</dbReference>
<name>A0A0R3U768_MESCO</name>
<dbReference type="Gene3D" id="3.30.420.10">
    <property type="entry name" value="Ribonuclease H-like superfamily/Ribonuclease H"/>
    <property type="match status" value="1"/>
</dbReference>
<reference evidence="2 3" key="1">
    <citation type="submission" date="2018-10" db="EMBL/GenBank/DDBJ databases">
        <authorList>
            <consortium name="Pathogen Informatics"/>
        </authorList>
    </citation>
    <scope>NUCLEOTIDE SEQUENCE [LARGE SCALE GENOMIC DNA]</scope>
</reference>